<keyword evidence="3" id="KW-1185">Reference proteome</keyword>
<gene>
    <name evidence="2" type="ORF">J2Z66_002224</name>
</gene>
<evidence type="ECO:0000313" key="2">
    <source>
        <dbReference type="EMBL" id="MBP1990618.1"/>
    </source>
</evidence>
<reference evidence="2 3" key="1">
    <citation type="submission" date="2021-03" db="EMBL/GenBank/DDBJ databases">
        <title>Genomic Encyclopedia of Type Strains, Phase IV (KMG-IV): sequencing the most valuable type-strain genomes for metagenomic binning, comparative biology and taxonomic classification.</title>
        <authorList>
            <person name="Goeker M."/>
        </authorList>
    </citation>
    <scope>NUCLEOTIDE SEQUENCE [LARGE SCALE GENOMIC DNA]</scope>
    <source>
        <strain evidence="2 3">DSM 26048</strain>
    </source>
</reference>
<dbReference type="InterPro" id="IPR011040">
    <property type="entry name" value="Sialidase"/>
</dbReference>
<evidence type="ECO:0000313" key="3">
    <source>
        <dbReference type="Proteomes" id="UP001519287"/>
    </source>
</evidence>
<dbReference type="CDD" id="cd15482">
    <property type="entry name" value="Sialidase_non-viral"/>
    <property type="match status" value="1"/>
</dbReference>
<dbReference type="Pfam" id="PF13088">
    <property type="entry name" value="BNR_2"/>
    <property type="match status" value="1"/>
</dbReference>
<dbReference type="SUPFAM" id="SSF50939">
    <property type="entry name" value="Sialidases"/>
    <property type="match status" value="1"/>
</dbReference>
<dbReference type="PANTHER" id="PTHR43752">
    <property type="entry name" value="BNR/ASP-BOX REPEAT FAMILY PROTEIN"/>
    <property type="match status" value="1"/>
</dbReference>
<name>A0ABS4IST0_9BACL</name>
<sequence length="371" mass="41707">MRRGIVYKGEQHSEQQSCAFPGICVLPSGRWICSFRAAPQKLQTRGQHVLITWSDDQGTTWSEPIKPFEPPVLEGKPGLFRSAYLTSLGDNTCIAALCWVDHTDPELPFFNEATEGLLDTKIFLARSDDGGEHWTAAERMDTSPFHMPTPLTGPILHLTNGELACQFELNKHYEDPEVWKHSSVLMFSKDEGQSWQEHVITSNDPANRVFYWDQRPNTLLDGTLLNFFWTYDNVSADYLNIHSRSSNNYGRTWSAYRDIGVPGQPAPPVLLTNGRIALVYVDRTSAPTIKLRISGDGGHTWPEPTEIILYKPELQQQSVDKMSMQDAWSEMGNFSVGLPTTARLADGSVLVVYYAGSQTDHTAIEWVCIPQ</sequence>
<dbReference type="Proteomes" id="UP001519287">
    <property type="component" value="Unassembled WGS sequence"/>
</dbReference>
<dbReference type="PANTHER" id="PTHR43752:SF2">
    <property type="entry name" value="BNR_ASP-BOX REPEAT FAMILY PROTEIN"/>
    <property type="match status" value="1"/>
</dbReference>
<comment type="caution">
    <text evidence="2">The sequence shown here is derived from an EMBL/GenBank/DDBJ whole genome shotgun (WGS) entry which is preliminary data.</text>
</comment>
<evidence type="ECO:0000259" key="1">
    <source>
        <dbReference type="Pfam" id="PF13088"/>
    </source>
</evidence>
<proteinExistence type="predicted"/>
<dbReference type="RefSeq" id="WP_209971371.1">
    <property type="nucleotide sequence ID" value="NZ_JAGGLB010000005.1"/>
</dbReference>
<dbReference type="Gene3D" id="2.120.10.10">
    <property type="match status" value="1"/>
</dbReference>
<protein>
    <recommendedName>
        <fullName evidence="1">Sialidase domain-containing protein</fullName>
    </recommendedName>
</protein>
<feature type="domain" description="Sialidase" evidence="1">
    <location>
        <begin position="116"/>
        <end position="305"/>
    </location>
</feature>
<accession>A0ABS4IST0</accession>
<organism evidence="2 3">
    <name type="scientific">Paenibacillus eucommiae</name>
    <dbReference type="NCBI Taxonomy" id="1355755"/>
    <lineage>
        <taxon>Bacteria</taxon>
        <taxon>Bacillati</taxon>
        <taxon>Bacillota</taxon>
        <taxon>Bacilli</taxon>
        <taxon>Bacillales</taxon>
        <taxon>Paenibacillaceae</taxon>
        <taxon>Paenibacillus</taxon>
    </lineage>
</organism>
<dbReference type="InterPro" id="IPR036278">
    <property type="entry name" value="Sialidase_sf"/>
</dbReference>
<dbReference type="EMBL" id="JAGGLB010000005">
    <property type="protein sequence ID" value="MBP1990618.1"/>
    <property type="molecule type" value="Genomic_DNA"/>
</dbReference>